<evidence type="ECO:0000313" key="4">
    <source>
        <dbReference type="Proteomes" id="UP001469365"/>
    </source>
</evidence>
<keyword evidence="4" id="KW-1185">Reference proteome</keyword>
<comment type="caution">
    <text evidence="3">The sequence shown here is derived from an EMBL/GenBank/DDBJ whole genome shotgun (WGS) entry which is preliminary data.</text>
</comment>
<dbReference type="SUPFAM" id="SSF74650">
    <property type="entry name" value="Galactose mutarotase-like"/>
    <property type="match status" value="1"/>
</dbReference>
<organism evidence="3 4">
    <name type="scientific">Paenibacillus filicis</name>
    <dbReference type="NCBI Taxonomy" id="669464"/>
    <lineage>
        <taxon>Bacteria</taxon>
        <taxon>Bacillati</taxon>
        <taxon>Bacillota</taxon>
        <taxon>Bacilli</taxon>
        <taxon>Bacillales</taxon>
        <taxon>Paenibacillaceae</taxon>
        <taxon>Paenibacillus</taxon>
    </lineage>
</organism>
<reference evidence="3 4" key="1">
    <citation type="submission" date="2024-04" db="EMBL/GenBank/DDBJ databases">
        <title>draft genome sequnece of Paenibacillus filicis.</title>
        <authorList>
            <person name="Kim D.-U."/>
        </authorList>
    </citation>
    <scope>NUCLEOTIDE SEQUENCE [LARGE SCALE GENOMIC DNA]</scope>
    <source>
        <strain evidence="3 4">KACC14197</strain>
    </source>
</reference>
<dbReference type="PANTHER" id="PTHR46017:SF1">
    <property type="entry name" value="ALPHA-MANNOSIDASE 2C1"/>
    <property type="match status" value="1"/>
</dbReference>
<dbReference type="EMBL" id="JBBPCC010000005">
    <property type="protein sequence ID" value="MEK8128269.1"/>
    <property type="molecule type" value="Genomic_DNA"/>
</dbReference>
<dbReference type="Proteomes" id="UP001469365">
    <property type="component" value="Unassembled WGS sequence"/>
</dbReference>
<feature type="domain" description="Glycoside hydrolase family 38 N-terminal" evidence="1">
    <location>
        <begin position="7"/>
        <end position="275"/>
    </location>
</feature>
<gene>
    <name evidence="3" type="ORF">WMW72_10175</name>
</gene>
<dbReference type="RefSeq" id="WP_341415334.1">
    <property type="nucleotide sequence ID" value="NZ_JBBPCC010000005.1"/>
</dbReference>
<name>A0ABU9DHD0_9BACL</name>
<dbReference type="CDD" id="cd10791">
    <property type="entry name" value="GH38N_AMII_like_1"/>
    <property type="match status" value="1"/>
</dbReference>
<evidence type="ECO:0000313" key="3">
    <source>
        <dbReference type="EMBL" id="MEK8128269.1"/>
    </source>
</evidence>
<dbReference type="Gene3D" id="3.20.110.10">
    <property type="entry name" value="Glycoside hydrolase 38, N terminal domain"/>
    <property type="match status" value="1"/>
</dbReference>
<protein>
    <submittedName>
        <fullName evidence="3">Glycosyl hydrolase-related protein</fullName>
    </submittedName>
</protein>
<dbReference type="PANTHER" id="PTHR46017">
    <property type="entry name" value="ALPHA-MANNOSIDASE 2C1"/>
    <property type="match status" value="1"/>
</dbReference>
<dbReference type="InterPro" id="IPR000602">
    <property type="entry name" value="Glyco_hydro_38_N"/>
</dbReference>
<dbReference type="InterPro" id="IPR027291">
    <property type="entry name" value="Glyco_hydro_38_N_sf"/>
</dbReference>
<dbReference type="InterPro" id="IPR041147">
    <property type="entry name" value="GH38_C"/>
</dbReference>
<dbReference type="SUPFAM" id="SSF88713">
    <property type="entry name" value="Glycoside hydrolase/deacetylase"/>
    <property type="match status" value="1"/>
</dbReference>
<feature type="domain" description="Glycosyl hydrolases family 38 C-terminal" evidence="2">
    <location>
        <begin position="809"/>
        <end position="868"/>
    </location>
</feature>
<evidence type="ECO:0000259" key="2">
    <source>
        <dbReference type="Pfam" id="PF17677"/>
    </source>
</evidence>
<keyword evidence="3" id="KW-0378">Hydrolase</keyword>
<evidence type="ECO:0000259" key="1">
    <source>
        <dbReference type="Pfam" id="PF01074"/>
    </source>
</evidence>
<dbReference type="InterPro" id="IPR011013">
    <property type="entry name" value="Gal_mutarotase_sf_dom"/>
</dbReference>
<accession>A0ABU9DHD0</accession>
<dbReference type="GO" id="GO:0016787">
    <property type="term" value="F:hydrolase activity"/>
    <property type="evidence" value="ECO:0007669"/>
    <property type="project" value="UniProtKB-KW"/>
</dbReference>
<dbReference type="InterPro" id="IPR011330">
    <property type="entry name" value="Glyco_hydro/deAcase_b/a-brl"/>
</dbReference>
<sequence length="883" mass="100763">MSKIKEVLVLHHSHLDVGYTHAQPILLELQKNYIDQALGLCEQTEDWSEPNKFRWTCEATLPVLQWLETATSRQVERFRHYVHNGQLGIAANLLHATPLCTPEQIAKMLYPLQRLRKEFGIEVKTAINHDVNGQPWPYSQLLLDAGVEFYMMGINIHFGGFPLTRPNAFYWQTPDRRKLLTFNGEHYSLFSQICHVNAKDTNLMAEGLAKYLQKIESDPDYPFDFIYLTATNLPLYDNNPPDQDLAELIKRWNEEQREPSISFVTPEQLYAKVKPYESQLQVHSGDWTDYWNFGSGSAAKETKMNRRTKQGMKAVELLEAFKREEAPSYVQVKKQAWEQILLYDEHTWGTFNSISEPDHLNVDIQWMHKAHYAYLANSLTGYLLGVQLEKLAENPLQSEEPEGIMLVNPSSVPVTYDIRIPSSFKAEGRHLSADRMRQVLMNNEANHAGTSYGKIELPAFSWRKIPFRSLQEAECSSLLSTHSGVIGRVEEGLWSRDISIEKGRIETPFHTCSFDALTGRITSLYDKRQEWEVLDLSSPWTLFQYVQETIDSVHHANHRSTLFPRDVEKGNNGISVWNHDWKAKRHTYTQLKSCQVERSAHSATLILQFEAPGVDDLEQRFTFFDYSADIEMKVSYKKQDITTPEGTYFALPINIGSWRCQYDTAGQFVELDAQQLPGVCRDYITVDKSVSVYDGSHGVSLICPDAPLVQVGNFNFGKEQKSIDKQANPLLLAWPMNNYWDTNFRARQPGAVSFTYVLSTFQSFHPAAVMESAVRAVSPVLITPAIACKEEESGQFIEVSGEGIQVFDVKPSEEGTGIVVRLSNCTDQPVNAQVRFPNRKIQEAFTTNVLEEMAAQVTSIHDHTIELQVEAKQMVHFLVNVKS</sequence>
<dbReference type="Pfam" id="PF17677">
    <property type="entry name" value="Glyco_hydro38C2"/>
    <property type="match status" value="1"/>
</dbReference>
<dbReference type="Pfam" id="PF01074">
    <property type="entry name" value="Glyco_hydro_38N"/>
    <property type="match status" value="1"/>
</dbReference>
<proteinExistence type="predicted"/>